<accession>A0A644ZFW2</accession>
<sequence>MPYEGYLYYSRSEGASGISLWRVLPDGTGKELVCGDVSGGTLCVDDDGRLYYATSEYMKTDIEHQSYYAPGRKYLQADGTLAAADFTVVYPIGADADYLYYDGGLMQVKAQSDGQFIATKHENAKGYRVSRATGEKDLTYGVNLYWYQPVGDYLINQDDALMIPKAGGEPVALPGSEQIQNEIELYARVPSVLIGGEGPVELELSGSSAYAVYYLLYNSDDVTPGHEVRAVYLNHTNSGSMYFPEGNYVLKIARGDYWISDEEGFGESGSYSKSIPKEMTAGVYFIEESTSSGFDSDSWGGLG</sequence>
<organism evidence="1">
    <name type="scientific">bioreactor metagenome</name>
    <dbReference type="NCBI Taxonomy" id="1076179"/>
    <lineage>
        <taxon>unclassified sequences</taxon>
        <taxon>metagenomes</taxon>
        <taxon>ecological metagenomes</taxon>
    </lineage>
</organism>
<protein>
    <recommendedName>
        <fullName evidence="2">DUF5050 domain-containing protein</fullName>
    </recommendedName>
</protein>
<reference evidence="1" key="1">
    <citation type="submission" date="2019-08" db="EMBL/GenBank/DDBJ databases">
        <authorList>
            <person name="Kucharzyk K."/>
            <person name="Murdoch R.W."/>
            <person name="Higgins S."/>
            <person name="Loffler F."/>
        </authorList>
    </citation>
    <scope>NUCLEOTIDE SEQUENCE</scope>
</reference>
<dbReference type="AlphaFoldDB" id="A0A644ZFW2"/>
<evidence type="ECO:0008006" key="2">
    <source>
        <dbReference type="Google" id="ProtNLM"/>
    </source>
</evidence>
<gene>
    <name evidence="1" type="ORF">SDC9_85411</name>
</gene>
<dbReference type="EMBL" id="VSSQ01008406">
    <property type="protein sequence ID" value="MPM38781.1"/>
    <property type="molecule type" value="Genomic_DNA"/>
</dbReference>
<name>A0A644ZFW2_9ZZZZ</name>
<evidence type="ECO:0000313" key="1">
    <source>
        <dbReference type="EMBL" id="MPM38781.1"/>
    </source>
</evidence>
<proteinExistence type="predicted"/>
<comment type="caution">
    <text evidence="1">The sequence shown here is derived from an EMBL/GenBank/DDBJ whole genome shotgun (WGS) entry which is preliminary data.</text>
</comment>